<name>A0A915A9Z6_PARUN</name>
<proteinExistence type="predicted"/>
<evidence type="ECO:0000313" key="1">
    <source>
        <dbReference type="Proteomes" id="UP000887569"/>
    </source>
</evidence>
<protein>
    <submittedName>
        <fullName evidence="2">Uncharacterized protein</fullName>
    </submittedName>
</protein>
<accession>A0A915A9Z6</accession>
<sequence>IKVLGAFVIFASAEGDNPLFVPSRPVFRVSKAQVFALLLRLVLLRGVVAWCSGPRWKICASGGV</sequence>
<dbReference type="Proteomes" id="UP000887569">
    <property type="component" value="Unplaced"/>
</dbReference>
<reference evidence="2" key="1">
    <citation type="submission" date="2022-11" db="UniProtKB">
        <authorList>
            <consortium name="WormBaseParasite"/>
        </authorList>
    </citation>
    <scope>IDENTIFICATION</scope>
</reference>
<keyword evidence="1" id="KW-1185">Reference proteome</keyword>
<dbReference type="WBParaSite" id="PgR001X_g275_t02">
    <property type="protein sequence ID" value="PgR001X_g275_t02"/>
    <property type="gene ID" value="PgR001X_g275"/>
</dbReference>
<organism evidence="1 2">
    <name type="scientific">Parascaris univalens</name>
    <name type="common">Nematode worm</name>
    <dbReference type="NCBI Taxonomy" id="6257"/>
    <lineage>
        <taxon>Eukaryota</taxon>
        <taxon>Metazoa</taxon>
        <taxon>Ecdysozoa</taxon>
        <taxon>Nematoda</taxon>
        <taxon>Chromadorea</taxon>
        <taxon>Rhabditida</taxon>
        <taxon>Spirurina</taxon>
        <taxon>Ascaridomorpha</taxon>
        <taxon>Ascaridoidea</taxon>
        <taxon>Ascarididae</taxon>
        <taxon>Parascaris</taxon>
    </lineage>
</organism>
<dbReference type="AlphaFoldDB" id="A0A915A9Z6"/>
<evidence type="ECO:0000313" key="2">
    <source>
        <dbReference type="WBParaSite" id="PgR001X_g275_t02"/>
    </source>
</evidence>